<dbReference type="Pfam" id="PF07589">
    <property type="entry name" value="PEP-CTERM"/>
    <property type="match status" value="1"/>
</dbReference>
<proteinExistence type="predicted"/>
<reference evidence="4 5" key="1">
    <citation type="submission" date="2016-11" db="EMBL/GenBank/DDBJ databases">
        <authorList>
            <person name="Varghese N."/>
            <person name="Submissions S."/>
        </authorList>
    </citation>
    <scope>NUCLEOTIDE SEQUENCE [LARGE SCALE GENOMIC DNA]</scope>
    <source>
        <strain evidence="4 5">NFR18</strain>
    </source>
</reference>
<dbReference type="InterPro" id="IPR013424">
    <property type="entry name" value="Ice-binding_C"/>
</dbReference>
<dbReference type="EMBL" id="FPKH01000002">
    <property type="protein sequence ID" value="SFX69147.1"/>
    <property type="molecule type" value="Genomic_DNA"/>
</dbReference>
<comment type="caution">
    <text evidence="4">The sequence shown here is derived from an EMBL/GenBank/DDBJ whole genome shotgun (WGS) entry which is preliminary data.</text>
</comment>
<sequence length="242" mass="24792">MKKFTPVVHLSLLTIAATLALSAGYATAQTAAPAAADNKRCEANNAGTNGNASEADMNSTYSACRLANGAIGMGWRTNDGKGSTPEFGGEESSQVLRKPHFDSRGHDLSQFDTDASTRAKGLGRGIKQDGFDYSSGTRDFVAQERLEPFSGSEGYRGVGRAMPEQYASLLTSSDTPTPAAAGGGGGGVGSGGAGGGIEGRGVTPNTILPPVLAVPEPETYAMLLAGLGLVAFMGRRKRTAKT</sequence>
<feature type="compositionally biased region" description="Gly residues" evidence="1">
    <location>
        <begin position="181"/>
        <end position="199"/>
    </location>
</feature>
<feature type="region of interest" description="Disordered" evidence="1">
    <location>
        <begin position="171"/>
        <end position="201"/>
    </location>
</feature>
<feature type="signal peptide" evidence="2">
    <location>
        <begin position="1"/>
        <end position="28"/>
    </location>
</feature>
<dbReference type="Proteomes" id="UP000182489">
    <property type="component" value="Unassembled WGS sequence"/>
</dbReference>
<keyword evidence="2" id="KW-0732">Signal</keyword>
<organism evidence="4 5">
    <name type="scientific">Janthinobacterium lividum</name>
    <dbReference type="NCBI Taxonomy" id="29581"/>
    <lineage>
        <taxon>Bacteria</taxon>
        <taxon>Pseudomonadati</taxon>
        <taxon>Pseudomonadota</taxon>
        <taxon>Betaproteobacteria</taxon>
        <taxon>Burkholderiales</taxon>
        <taxon>Oxalobacteraceae</taxon>
        <taxon>Janthinobacterium</taxon>
    </lineage>
</organism>
<dbReference type="NCBIfam" id="TIGR02595">
    <property type="entry name" value="PEP_CTERM"/>
    <property type="match status" value="1"/>
</dbReference>
<feature type="chain" id="PRO_5044337340" evidence="2">
    <location>
        <begin position="29"/>
        <end position="242"/>
    </location>
</feature>
<protein>
    <submittedName>
        <fullName evidence="4">PEP-CTERM protein-sorting domain-containing protein</fullName>
    </submittedName>
</protein>
<name>A0AB38C953_9BURK</name>
<evidence type="ECO:0000256" key="2">
    <source>
        <dbReference type="SAM" id="SignalP"/>
    </source>
</evidence>
<feature type="domain" description="Ice-binding protein C-terminal" evidence="3">
    <location>
        <begin position="213"/>
        <end position="237"/>
    </location>
</feature>
<evidence type="ECO:0000259" key="3">
    <source>
        <dbReference type="Pfam" id="PF07589"/>
    </source>
</evidence>
<dbReference type="RefSeq" id="WP_034751634.1">
    <property type="nucleotide sequence ID" value="NZ_FPKH01000002.1"/>
</dbReference>
<evidence type="ECO:0000313" key="5">
    <source>
        <dbReference type="Proteomes" id="UP000182489"/>
    </source>
</evidence>
<accession>A0AB38C953</accession>
<gene>
    <name evidence="4" type="ORF">SAMN03097694_2993</name>
</gene>
<dbReference type="AlphaFoldDB" id="A0AB38C953"/>
<evidence type="ECO:0000313" key="4">
    <source>
        <dbReference type="EMBL" id="SFX69147.1"/>
    </source>
</evidence>
<evidence type="ECO:0000256" key="1">
    <source>
        <dbReference type="SAM" id="MobiDB-lite"/>
    </source>
</evidence>